<dbReference type="Proteomes" id="UP000799444">
    <property type="component" value="Unassembled WGS sequence"/>
</dbReference>
<name>A0A9P4V390_9PLEO</name>
<dbReference type="Gene3D" id="3.40.50.720">
    <property type="entry name" value="NAD(P)-binding Rossmann-like Domain"/>
    <property type="match status" value="1"/>
</dbReference>
<evidence type="ECO:0000256" key="1">
    <source>
        <dbReference type="ARBA" id="ARBA00006484"/>
    </source>
</evidence>
<dbReference type="PANTHER" id="PTHR43963">
    <property type="entry name" value="CARBONYL REDUCTASE 1-RELATED"/>
    <property type="match status" value="1"/>
</dbReference>
<dbReference type="InterPro" id="IPR036291">
    <property type="entry name" value="NAD(P)-bd_dom_sf"/>
</dbReference>
<proteinExistence type="inferred from homology"/>
<dbReference type="SUPFAM" id="SSF51735">
    <property type="entry name" value="NAD(P)-binding Rossmann-fold domains"/>
    <property type="match status" value="1"/>
</dbReference>
<keyword evidence="3" id="KW-0560">Oxidoreductase</keyword>
<evidence type="ECO:0000313" key="5">
    <source>
        <dbReference type="Proteomes" id="UP000799444"/>
    </source>
</evidence>
<comment type="caution">
    <text evidence="4">The sequence shown here is derived from an EMBL/GenBank/DDBJ whole genome shotgun (WGS) entry which is preliminary data.</text>
</comment>
<gene>
    <name evidence="4" type="ORF">EJ04DRAFT_494043</name>
</gene>
<dbReference type="Pfam" id="PF00106">
    <property type="entry name" value="adh_short"/>
    <property type="match status" value="1"/>
</dbReference>
<reference evidence="4" key="1">
    <citation type="journal article" date="2020" name="Stud. Mycol.">
        <title>101 Dothideomycetes genomes: a test case for predicting lifestyles and emergence of pathogens.</title>
        <authorList>
            <person name="Haridas S."/>
            <person name="Albert R."/>
            <person name="Binder M."/>
            <person name="Bloem J."/>
            <person name="Labutti K."/>
            <person name="Salamov A."/>
            <person name="Andreopoulos B."/>
            <person name="Baker S."/>
            <person name="Barry K."/>
            <person name="Bills G."/>
            <person name="Bluhm B."/>
            <person name="Cannon C."/>
            <person name="Castanera R."/>
            <person name="Culley D."/>
            <person name="Daum C."/>
            <person name="Ezra D."/>
            <person name="Gonzalez J."/>
            <person name="Henrissat B."/>
            <person name="Kuo A."/>
            <person name="Liang C."/>
            <person name="Lipzen A."/>
            <person name="Lutzoni F."/>
            <person name="Magnuson J."/>
            <person name="Mondo S."/>
            <person name="Nolan M."/>
            <person name="Ohm R."/>
            <person name="Pangilinan J."/>
            <person name="Park H.-J."/>
            <person name="Ramirez L."/>
            <person name="Alfaro M."/>
            <person name="Sun H."/>
            <person name="Tritt A."/>
            <person name="Yoshinaga Y."/>
            <person name="Zwiers L.-H."/>
            <person name="Turgeon B."/>
            <person name="Goodwin S."/>
            <person name="Spatafora J."/>
            <person name="Crous P."/>
            <person name="Grigoriev I."/>
        </authorList>
    </citation>
    <scope>NUCLEOTIDE SEQUENCE</scope>
    <source>
        <strain evidence="4">CBS 125425</strain>
    </source>
</reference>
<dbReference type="GO" id="GO:0016491">
    <property type="term" value="F:oxidoreductase activity"/>
    <property type="evidence" value="ECO:0007669"/>
    <property type="project" value="UniProtKB-KW"/>
</dbReference>
<comment type="similarity">
    <text evidence="1">Belongs to the short-chain dehydrogenases/reductases (SDR) family.</text>
</comment>
<dbReference type="OrthoDB" id="191139at2759"/>
<organism evidence="4 5">
    <name type="scientific">Polyplosphaeria fusca</name>
    <dbReference type="NCBI Taxonomy" id="682080"/>
    <lineage>
        <taxon>Eukaryota</taxon>
        <taxon>Fungi</taxon>
        <taxon>Dikarya</taxon>
        <taxon>Ascomycota</taxon>
        <taxon>Pezizomycotina</taxon>
        <taxon>Dothideomycetes</taxon>
        <taxon>Pleosporomycetidae</taxon>
        <taxon>Pleosporales</taxon>
        <taxon>Tetraplosphaeriaceae</taxon>
        <taxon>Polyplosphaeria</taxon>
    </lineage>
</organism>
<keyword evidence="5" id="KW-1185">Reference proteome</keyword>
<evidence type="ECO:0000256" key="3">
    <source>
        <dbReference type="ARBA" id="ARBA00023002"/>
    </source>
</evidence>
<keyword evidence="2" id="KW-0521">NADP</keyword>
<sequence>MSTKIVFVTGANRGIGFAIVQALSTRFPNNTYLLGVRSLSNGQEAIKTLQSLGLASTFHAIEIDITSDSSIQTAISSISAQHPRVDVLVNNAAIAERTKPSEPGFRDSCNKTLNANVTSFFSITSAFLPLLHASPRPHIINISSARASMYKQTHAQLPPTASIPYNVSKTALNVGMLEMAKLEPGVLFQAASPGHCKTAFNGWTGKRDPLDGARVVVELVGDEGKEWGMGFWEFEEERMGRVEW</sequence>
<protein>
    <submittedName>
        <fullName evidence="4">NAD(P)-binding protein</fullName>
    </submittedName>
</protein>
<evidence type="ECO:0000256" key="2">
    <source>
        <dbReference type="ARBA" id="ARBA00022857"/>
    </source>
</evidence>
<evidence type="ECO:0000313" key="4">
    <source>
        <dbReference type="EMBL" id="KAF2734085.1"/>
    </source>
</evidence>
<accession>A0A9P4V390</accession>
<dbReference type="PANTHER" id="PTHR43963:SF6">
    <property type="entry name" value="CHAIN DEHYDROGENASE FAMILY PROTEIN, PUTATIVE (AFU_ORTHOLOGUE AFUA_3G15350)-RELATED"/>
    <property type="match status" value="1"/>
</dbReference>
<dbReference type="PRINTS" id="PR00081">
    <property type="entry name" value="GDHRDH"/>
</dbReference>
<dbReference type="EMBL" id="ML996152">
    <property type="protein sequence ID" value="KAF2734085.1"/>
    <property type="molecule type" value="Genomic_DNA"/>
</dbReference>
<dbReference type="InterPro" id="IPR002347">
    <property type="entry name" value="SDR_fam"/>
</dbReference>
<dbReference type="AlphaFoldDB" id="A0A9P4V390"/>